<organism evidence="3 4">
    <name type="scientific">Mucuna pruriens</name>
    <name type="common">Velvet bean</name>
    <name type="synonym">Dolichos pruriens</name>
    <dbReference type="NCBI Taxonomy" id="157652"/>
    <lineage>
        <taxon>Eukaryota</taxon>
        <taxon>Viridiplantae</taxon>
        <taxon>Streptophyta</taxon>
        <taxon>Embryophyta</taxon>
        <taxon>Tracheophyta</taxon>
        <taxon>Spermatophyta</taxon>
        <taxon>Magnoliopsida</taxon>
        <taxon>eudicotyledons</taxon>
        <taxon>Gunneridae</taxon>
        <taxon>Pentapetalae</taxon>
        <taxon>rosids</taxon>
        <taxon>fabids</taxon>
        <taxon>Fabales</taxon>
        <taxon>Fabaceae</taxon>
        <taxon>Papilionoideae</taxon>
        <taxon>50 kb inversion clade</taxon>
        <taxon>NPAAA clade</taxon>
        <taxon>indigoferoid/millettioid clade</taxon>
        <taxon>Phaseoleae</taxon>
        <taxon>Mucuna</taxon>
    </lineage>
</organism>
<feature type="domain" description="Disease resistance protein At4g27190-like leucine-rich repeats" evidence="2">
    <location>
        <begin position="1336"/>
        <end position="1444"/>
    </location>
</feature>
<reference evidence="3" key="1">
    <citation type="submission" date="2018-05" db="EMBL/GenBank/DDBJ databases">
        <title>Draft genome of Mucuna pruriens seed.</title>
        <authorList>
            <person name="Nnadi N.E."/>
            <person name="Vos R."/>
            <person name="Hasami M.H."/>
            <person name="Devisetty U.K."/>
            <person name="Aguiy J.C."/>
        </authorList>
    </citation>
    <scope>NUCLEOTIDE SEQUENCE [LARGE SCALE GENOMIC DNA]</scope>
    <source>
        <strain evidence="3">JCA_2017</strain>
    </source>
</reference>
<dbReference type="PANTHER" id="PTHR33463">
    <property type="entry name" value="NB-ARC DOMAIN-CONTAINING PROTEIN-RELATED"/>
    <property type="match status" value="1"/>
</dbReference>
<feature type="domain" description="Disease resistance protein At4g27190-like leucine-rich repeats" evidence="2">
    <location>
        <begin position="301"/>
        <end position="415"/>
    </location>
</feature>
<gene>
    <name evidence="3" type="primary">RPS5</name>
    <name evidence="3" type="ORF">CR513_55707</name>
</gene>
<dbReference type="Proteomes" id="UP000257109">
    <property type="component" value="Unassembled WGS sequence"/>
</dbReference>
<feature type="domain" description="Disease resistance protein At4g27190-like leucine-rich repeats" evidence="2">
    <location>
        <begin position="456"/>
        <end position="606"/>
    </location>
</feature>
<dbReference type="Pfam" id="PF23247">
    <property type="entry name" value="LRR_RPS2"/>
    <property type="match status" value="10"/>
</dbReference>
<dbReference type="InterPro" id="IPR032675">
    <property type="entry name" value="LRR_dom_sf"/>
</dbReference>
<keyword evidence="1" id="KW-0611">Plant defense</keyword>
<dbReference type="SUPFAM" id="SSF52047">
    <property type="entry name" value="RNI-like"/>
    <property type="match status" value="1"/>
</dbReference>
<keyword evidence="4" id="KW-1185">Reference proteome</keyword>
<dbReference type="InterPro" id="IPR050905">
    <property type="entry name" value="Plant_NBS-LRR"/>
</dbReference>
<sequence length="1966" mass="225891">VVDCKAVEVIFEINDSQPINVSKRDTNLQLIIVHGLSNLKQVWSRDPGGILNFENLRSIVVIDCQKLRNVFPASVAKDVRKLEYMSVQWSDGMVEIVEREDESEANIEPLVFPELTYFELHGLSNIEHFYEGRHTIECPKLKQLTVLRCWKLKTFRAEISETTNEVEKAVFSAEKVIPHLEHLEIDFDVGNWLQSNIEKYQMHRLKGLCLHSVHTVDYLYQFLCRMPNLERLNLFSSDSLLKKLVPSANIAPQDRLGTVLQLKELVLWDSKIKDIGFERDPVLQRLELLSLGKCYELRNLAPPSVSFIYLTYLEVINCEGLENLMASSTAKSLVQLKTLKVIQCQVKEIVINEGNEKDDKEIVFSNLITIELVSLKYLKSFCSNQRFQFKFPSLEILIVRECPMMETFTVSHASAPKLQNILAVHGEQEAKWQWAGDLNATIQKVFKDKVGLMYTKDLNLSEYPEFIEQLWHHNYLVQQNNFRNLRSLEAVHCNKLVHVIPSHLLPCFENLEELKVWGCSAAQVIFNMNENRETKALGNRIIRLKKLSLAFLPKLEHVWDKDPEGIISLQVLQDMRVESCDYLKSLFPASVAKDLTRLEVLSVTYCSQLVEIFAKDEKAAGGTTKMFKFSSLTSLMLIELPGLKYFYPGLHMLEWPVLEQLEGFHCELVKLKCPEDNPEEQLILIQIEKVIQIPSMKRLCFGIGDIKVIWEPESGQLQFEELQHFQQDSDSTPLYRFLDMLPRIKNLAFSRCLFEELFSAERPNADYTRILLHLKELKLYIMENLKSIGFEHSWLHSFPENLQILQVEDCHSLINLVPCTVSFSNLTHLKVSRCNRLLYLFTSSTAKSLARLERVEIDRCDSLQEIVFTEGIEPREGEQIIFEKLQVLYLKELPQVWCFYPGNCTLRFPSLKKVYMINCSRMKTFSPVNIIHHSTDCFYKKDATPQQEYDLNSAVRRIIEEKFLEYARGIFMLFLKDEDRRLQEIWQGSQPIPNLCFSNLHLLTVDGCQFLSNAVIPIYLLPFLTKLEEVTVQNCSSVKTIFDVKCITQDRIMTFPLKRLTLSKLPNLENVWNEDPHGILSMQLLQVSVDNCKCLKSLFPPSVAKDLGKLQNLVVKHCEGLMEIVAEDNVDPKISNLELMFPCMVSLTLWDLPKFKYFYYCSLQFDMLETFTDLEPHAEDQVCIEKVSLLYHFVLAAGSGPPTPDLLQCLSVSENGLKMIRNGEFQGNHLHKLKVLTLLCFHTETNVFPCGFLQEVPNIEKLEVSCSSFKEIFCFQSPIMVDTGLLSQLKVLHLESLHELVSIGFENSWIEPFLRNLETLGVISCSRLSNLAPSPVCFSNLMCLVVSECHGLVYLFTSSTAKSLAQLKRMEIKNCESIEEIVSKEEDESPEDEQIIFKKLQILYLIKLDQLRCFYPGNCTLHFPSLKEVQVVDCSWMKTFSPVNIIDHPTKWISANPLDVTPQQECDLNSAARSTFGKMFSEFARIVDRLFLRNNPLQEIWKGSWPIPDWCFSELNHLIVEGCQFLSDSVLPFTLLPLFTKLEILEVRNCDYVKTIFDVKCITQDRIMTTVEPAIFPLPFPLKKLILARLPNLENVWNEDPHGILCMQLLQQVYVDNCKCLTSLFPASVAKDLAILENLVVQHCEGLMAIVAEDNAETKGPNPELTFPFVKTLTLLNLPKFKFNATTTFELTPNLHHLILGDNEAKMIWHGEFQGNQLHKLKFLSLAFHFESNIFPYEFLQVVPNIEKLGVYDGSLKEIFCCQSPNVNYTGFLPQLKILSLVLLPELISIGLENSWIEPILRNLQTLEVIRCFRLRNIASPPVRFSNLMCLIVLECHRLENLFTSSTAKSLSQLRIMEIKCCESIKEILSKEGDGSHEDEIIFWQLHYLNLESLPNLVSFYTGNLSFPSLEQLSVINCHRMETLCSGTINAAKLFGVKFQNNSDVVPLEIDLNSTIRKAFLATGKV</sequence>
<feature type="domain" description="Disease resistance protein At4g27190-like leucine-rich repeats" evidence="2">
    <location>
        <begin position="822"/>
        <end position="929"/>
    </location>
</feature>
<feature type="domain" description="Disease resistance protein At4g27190-like leucine-rich repeats" evidence="2">
    <location>
        <begin position="1695"/>
        <end position="1818"/>
    </location>
</feature>
<feature type="domain" description="Disease resistance protein At4g27190-like leucine-rich repeats" evidence="2">
    <location>
        <begin position="978"/>
        <end position="1119"/>
    </location>
</feature>
<proteinExistence type="predicted"/>
<dbReference type="Gene3D" id="3.80.10.10">
    <property type="entry name" value="Ribonuclease Inhibitor"/>
    <property type="match status" value="6"/>
</dbReference>
<feature type="domain" description="Disease resistance protein At4g27190-like leucine-rich repeats" evidence="2">
    <location>
        <begin position="1"/>
        <end position="88"/>
    </location>
</feature>
<feature type="domain" description="Disease resistance protein At4g27190-like leucine-rich repeats" evidence="2">
    <location>
        <begin position="1824"/>
        <end position="1928"/>
    </location>
</feature>
<dbReference type="InterPro" id="IPR057135">
    <property type="entry name" value="At4g27190-like_LRR"/>
</dbReference>
<comment type="caution">
    <text evidence="3">The sequence shown here is derived from an EMBL/GenBank/DDBJ whole genome shotgun (WGS) entry which is preliminary data.</text>
</comment>
<protein>
    <submittedName>
        <fullName evidence="3">Disease resistance protein RPS5</fullName>
    </submittedName>
</protein>
<evidence type="ECO:0000259" key="2">
    <source>
        <dbReference type="Pfam" id="PF23247"/>
    </source>
</evidence>
<name>A0A371EHW5_MUCPR</name>
<feature type="domain" description="Disease resistance protein At4g27190-like leucine-rich repeats" evidence="2">
    <location>
        <begin position="1490"/>
        <end position="1645"/>
    </location>
</feature>
<evidence type="ECO:0000256" key="1">
    <source>
        <dbReference type="ARBA" id="ARBA00022821"/>
    </source>
</evidence>
<dbReference type="SUPFAM" id="SSF52058">
    <property type="entry name" value="L domain-like"/>
    <property type="match status" value="3"/>
</dbReference>
<dbReference type="EMBL" id="QJKJ01013803">
    <property type="protein sequence ID" value="RDX65621.1"/>
    <property type="molecule type" value="Genomic_DNA"/>
</dbReference>
<accession>A0A371EHW5</accession>
<dbReference type="OrthoDB" id="1747797at2759"/>
<evidence type="ECO:0000313" key="4">
    <source>
        <dbReference type="Proteomes" id="UP000257109"/>
    </source>
</evidence>
<evidence type="ECO:0000313" key="3">
    <source>
        <dbReference type="EMBL" id="RDX65621.1"/>
    </source>
</evidence>
<dbReference type="PANTHER" id="PTHR33463:SF209">
    <property type="entry name" value="DISEASE RESISTANCE PROTEIN RPS2-LIKE"/>
    <property type="match status" value="1"/>
</dbReference>
<feature type="non-terminal residue" evidence="3">
    <location>
        <position position="1"/>
    </location>
</feature>
<feature type="domain" description="Disease resistance protein At4g27190-like leucine-rich repeats" evidence="2">
    <location>
        <begin position="1210"/>
        <end position="1335"/>
    </location>
</feature>